<dbReference type="EC" id="1.16.1.7" evidence="13"/>
<evidence type="ECO:0000256" key="5">
    <source>
        <dbReference type="ARBA" id="ARBA00022692"/>
    </source>
</evidence>
<dbReference type="EMBL" id="OX459121">
    <property type="protein sequence ID" value="CAI9103762.1"/>
    <property type="molecule type" value="Genomic_DNA"/>
</dbReference>
<evidence type="ECO:0000256" key="14">
    <source>
        <dbReference type="SAM" id="MobiDB-lite"/>
    </source>
</evidence>
<dbReference type="Pfam" id="PF01794">
    <property type="entry name" value="Ferric_reduct"/>
    <property type="match status" value="1"/>
</dbReference>
<keyword evidence="9" id="KW-0408">Iron</keyword>
<feature type="transmembrane region" description="Helical" evidence="15">
    <location>
        <begin position="301"/>
        <end position="318"/>
    </location>
</feature>
<dbReference type="InterPro" id="IPR013130">
    <property type="entry name" value="Fe3_Rdtase_TM_dom"/>
</dbReference>
<dbReference type="AlphaFoldDB" id="A0AAV1D7E9"/>
<feature type="region of interest" description="Disordered" evidence="14">
    <location>
        <begin position="1"/>
        <end position="29"/>
    </location>
</feature>
<dbReference type="GO" id="GO:0006811">
    <property type="term" value="P:monoatomic ion transport"/>
    <property type="evidence" value="ECO:0007669"/>
    <property type="project" value="UniProtKB-KW"/>
</dbReference>
<evidence type="ECO:0000259" key="16">
    <source>
        <dbReference type="PROSITE" id="PS51384"/>
    </source>
</evidence>
<evidence type="ECO:0000313" key="17">
    <source>
        <dbReference type="EMBL" id="CAI9103762.1"/>
    </source>
</evidence>
<dbReference type="CDD" id="cd06186">
    <property type="entry name" value="NOX_Duox_like_FAD_NADP"/>
    <property type="match status" value="1"/>
</dbReference>
<organism evidence="17 18">
    <name type="scientific">Oldenlandia corymbosa var. corymbosa</name>
    <dbReference type="NCBI Taxonomy" id="529605"/>
    <lineage>
        <taxon>Eukaryota</taxon>
        <taxon>Viridiplantae</taxon>
        <taxon>Streptophyta</taxon>
        <taxon>Embryophyta</taxon>
        <taxon>Tracheophyta</taxon>
        <taxon>Spermatophyta</taxon>
        <taxon>Magnoliopsida</taxon>
        <taxon>eudicotyledons</taxon>
        <taxon>Gunneridae</taxon>
        <taxon>Pentapetalae</taxon>
        <taxon>asterids</taxon>
        <taxon>lamiids</taxon>
        <taxon>Gentianales</taxon>
        <taxon>Rubiaceae</taxon>
        <taxon>Rubioideae</taxon>
        <taxon>Spermacoceae</taxon>
        <taxon>Hedyotis-Oldenlandia complex</taxon>
        <taxon>Oldenlandia</taxon>
    </lineage>
</organism>
<evidence type="ECO:0000256" key="6">
    <source>
        <dbReference type="ARBA" id="ARBA00022723"/>
    </source>
</evidence>
<evidence type="ECO:0000256" key="4">
    <source>
        <dbReference type="ARBA" id="ARBA00022448"/>
    </source>
</evidence>
<evidence type="ECO:0000256" key="7">
    <source>
        <dbReference type="ARBA" id="ARBA00022989"/>
    </source>
</evidence>
<comment type="catalytic activity">
    <reaction evidence="12">
        <text>2 a Fe(II)-siderophore + NAD(+) + H(+) = 2 a Fe(III)-siderophore + NADH</text>
        <dbReference type="Rhea" id="RHEA:15061"/>
        <dbReference type="Rhea" id="RHEA-COMP:11342"/>
        <dbReference type="Rhea" id="RHEA-COMP:11344"/>
        <dbReference type="ChEBI" id="CHEBI:15378"/>
        <dbReference type="ChEBI" id="CHEBI:29033"/>
        <dbReference type="ChEBI" id="CHEBI:29034"/>
        <dbReference type="ChEBI" id="CHEBI:57540"/>
        <dbReference type="ChEBI" id="CHEBI:57945"/>
        <dbReference type="EC" id="1.16.1.7"/>
    </reaction>
</comment>
<dbReference type="InterPro" id="IPR039261">
    <property type="entry name" value="FNR_nucleotide-bd"/>
</dbReference>
<feature type="transmembrane region" description="Helical" evidence="15">
    <location>
        <begin position="34"/>
        <end position="57"/>
    </location>
</feature>
<feature type="transmembrane region" description="Helical" evidence="15">
    <location>
        <begin position="574"/>
        <end position="600"/>
    </location>
</feature>
<dbReference type="PROSITE" id="PS51384">
    <property type="entry name" value="FAD_FR"/>
    <property type="match status" value="1"/>
</dbReference>
<dbReference type="InterPro" id="IPR050369">
    <property type="entry name" value="RBOH/FRE"/>
</dbReference>
<comment type="subcellular location">
    <subcellularLocation>
        <location evidence="2">Membrane</location>
        <topology evidence="2">Multi-pass membrane protein</topology>
    </subcellularLocation>
</comment>
<feature type="transmembrane region" description="Helical" evidence="15">
    <location>
        <begin position="622"/>
        <end position="643"/>
    </location>
</feature>
<evidence type="ECO:0000256" key="12">
    <source>
        <dbReference type="ARBA" id="ARBA00050970"/>
    </source>
</evidence>
<dbReference type="SUPFAM" id="SSF52343">
    <property type="entry name" value="Ferredoxin reductase-like, C-terminal NADP-linked domain"/>
    <property type="match status" value="1"/>
</dbReference>
<dbReference type="GO" id="GO:0005886">
    <property type="term" value="C:plasma membrane"/>
    <property type="evidence" value="ECO:0007669"/>
    <property type="project" value="TreeGrafter"/>
</dbReference>
<feature type="transmembrane region" description="Helical" evidence="15">
    <location>
        <begin position="233"/>
        <end position="254"/>
    </location>
</feature>
<sequence length="748" mass="83552">MNPSASKKKLMAMDSTVRPGAAPPKSPTGDTKNAIQAMIMGLIVVVTVGYMFLWIMLPTNVYRLKWLPKIQAKANTTYFGTQGTNILIFTFPVLFVAALGCVYLHLRKKSTVNGGHYHHSNGENNGLAAWKRPMIIKGLGVISLIELAFLVMFVALIAWYFSLSLRIKFHNITPMSAAKTGEKVWQAKLDATGLRFGIAGNICLAFLFFPVARGSSVLQLFGLTSEASIKYHMWMGHITMAVLTAHGVCYVIYWSVTHQISQMLKWPKMGESNVAGEIALLAGLAMWATTFSGIRRKFFELFFYTHYLYIVFMLFFLLHAGLGHFSYGLASFYLFLVDRYLRFLQSRQNVRLVSARILPGQTLELNFSKAAGLTYTPTSIMFLNVPSISKLQWHPFTITSSCNLEPEKLSVIIKGEVSWTNKLHQLLSSPSSSVDHLAVSVEGPYGPSSTDFLRHDLLVMVSGGSGITPFISIIRELIYTSETQNYKTPSILLIPAFKNSSDLTVLNLILPIHISPSQISNLDLQIDAYVTREKQPPSSSSEEEASTKKNITTIWFKPKPTDSPISPVLGQNGWLWLGAIISASFMMYLVLIGIITRYYFYPKDIHHDGMNMMMMYSSSSKYVVNLLFLCVSIVFVATVVFLWNKKQNAMENKQIQHLEGATPEASPASLFYNADRELESGAPQQSLAFSTNVHYGERPDLKRILFERKESSVGVLVCGPKKMRHEVANICSSGLGANLHFESISFSW</sequence>
<dbReference type="PANTHER" id="PTHR11972">
    <property type="entry name" value="NADPH OXIDASE"/>
    <property type="match status" value="1"/>
</dbReference>
<keyword evidence="4" id="KW-0813">Transport</keyword>
<dbReference type="PANTHER" id="PTHR11972:SF41">
    <property type="entry name" value="FERRIC REDUCTION OXIDASE 2"/>
    <property type="match status" value="1"/>
</dbReference>
<evidence type="ECO:0000256" key="11">
    <source>
        <dbReference type="ARBA" id="ARBA00023136"/>
    </source>
</evidence>
<dbReference type="InterPro" id="IPR013121">
    <property type="entry name" value="Fe_red_NAD-bd_6"/>
</dbReference>
<accession>A0AAV1D7E9</accession>
<keyword evidence="5 15" id="KW-0812">Transmembrane</keyword>
<dbReference type="SFLD" id="SFLDG01168">
    <property type="entry name" value="Ferric_reductase_subgroup_(FRE"/>
    <property type="match status" value="1"/>
</dbReference>
<comment type="similarity">
    <text evidence="3">Belongs to the ferric reductase (FRE) family.</text>
</comment>
<evidence type="ECO:0000256" key="3">
    <source>
        <dbReference type="ARBA" id="ARBA00006278"/>
    </source>
</evidence>
<keyword evidence="11 15" id="KW-0472">Membrane</keyword>
<evidence type="ECO:0000256" key="15">
    <source>
        <dbReference type="SAM" id="Phobius"/>
    </source>
</evidence>
<evidence type="ECO:0000256" key="9">
    <source>
        <dbReference type="ARBA" id="ARBA00023004"/>
    </source>
</evidence>
<keyword evidence="18" id="KW-1185">Reference proteome</keyword>
<reference evidence="17" key="1">
    <citation type="submission" date="2023-03" db="EMBL/GenBank/DDBJ databases">
        <authorList>
            <person name="Julca I."/>
        </authorList>
    </citation>
    <scope>NUCLEOTIDE SEQUENCE</scope>
</reference>
<feature type="compositionally biased region" description="Basic residues" evidence="14">
    <location>
        <begin position="1"/>
        <end position="10"/>
    </location>
</feature>
<keyword evidence="8" id="KW-0560">Oxidoreductase</keyword>
<dbReference type="InterPro" id="IPR013112">
    <property type="entry name" value="FAD-bd_8"/>
</dbReference>
<feature type="transmembrane region" description="Helical" evidence="15">
    <location>
        <begin position="193"/>
        <end position="212"/>
    </location>
</feature>
<comment type="cofactor">
    <cofactor evidence="1">
        <name>FAD</name>
        <dbReference type="ChEBI" id="CHEBI:57692"/>
    </cofactor>
</comment>
<evidence type="ECO:0000256" key="1">
    <source>
        <dbReference type="ARBA" id="ARBA00001974"/>
    </source>
</evidence>
<evidence type="ECO:0000256" key="13">
    <source>
        <dbReference type="ARBA" id="ARBA00066905"/>
    </source>
</evidence>
<gene>
    <name evidence="17" type="ORF">OLC1_LOCUS12846</name>
</gene>
<dbReference type="Gene3D" id="3.40.50.80">
    <property type="entry name" value="Nucleotide-binding domain of ferredoxin-NADP reductase (FNR) module"/>
    <property type="match status" value="2"/>
</dbReference>
<dbReference type="SFLD" id="SFLDS00052">
    <property type="entry name" value="Ferric_Reductase_Domain"/>
    <property type="match status" value="1"/>
</dbReference>
<evidence type="ECO:0000256" key="2">
    <source>
        <dbReference type="ARBA" id="ARBA00004141"/>
    </source>
</evidence>
<keyword evidence="6" id="KW-0479">Metal-binding</keyword>
<feature type="transmembrane region" description="Helical" evidence="15">
    <location>
        <begin position="139"/>
        <end position="161"/>
    </location>
</feature>
<evidence type="ECO:0000256" key="8">
    <source>
        <dbReference type="ARBA" id="ARBA00023002"/>
    </source>
</evidence>
<protein>
    <recommendedName>
        <fullName evidence="13">ferric-chelate reductase (NADH)</fullName>
        <ecNumber evidence="13">1.16.1.7</ecNumber>
    </recommendedName>
</protein>
<name>A0AAV1D7E9_OLDCO</name>
<evidence type="ECO:0000313" key="18">
    <source>
        <dbReference type="Proteomes" id="UP001161247"/>
    </source>
</evidence>
<keyword evidence="10" id="KW-0406">Ion transport</keyword>
<keyword evidence="7 15" id="KW-1133">Transmembrane helix</keyword>
<feature type="transmembrane region" description="Helical" evidence="15">
    <location>
        <begin position="274"/>
        <end position="294"/>
    </location>
</feature>
<proteinExistence type="inferred from homology"/>
<dbReference type="Pfam" id="PF08030">
    <property type="entry name" value="NAD_binding_6"/>
    <property type="match status" value="1"/>
</dbReference>
<dbReference type="Proteomes" id="UP001161247">
    <property type="component" value="Chromosome 4"/>
</dbReference>
<dbReference type="InterPro" id="IPR017927">
    <property type="entry name" value="FAD-bd_FR_type"/>
</dbReference>
<evidence type="ECO:0000256" key="10">
    <source>
        <dbReference type="ARBA" id="ARBA00023065"/>
    </source>
</evidence>
<feature type="transmembrane region" description="Helical" evidence="15">
    <location>
        <begin position="86"/>
        <end position="106"/>
    </location>
</feature>
<dbReference type="GO" id="GO:0140618">
    <property type="term" value="F:ferric-chelate reductase (NADH) activity"/>
    <property type="evidence" value="ECO:0007669"/>
    <property type="project" value="UniProtKB-EC"/>
</dbReference>
<dbReference type="GO" id="GO:0046872">
    <property type="term" value="F:metal ion binding"/>
    <property type="evidence" value="ECO:0007669"/>
    <property type="project" value="UniProtKB-KW"/>
</dbReference>
<dbReference type="Pfam" id="PF08022">
    <property type="entry name" value="FAD_binding_8"/>
    <property type="match status" value="1"/>
</dbReference>
<feature type="domain" description="FAD-binding FR-type" evidence="16">
    <location>
        <begin position="345"/>
        <end position="451"/>
    </location>
</feature>
<dbReference type="FunFam" id="3.40.50.80:FF:000039">
    <property type="entry name" value="Ferric reduction oxidase 3"/>
    <property type="match status" value="1"/>
</dbReference>